<keyword evidence="3" id="KW-0472">Membrane</keyword>
<dbReference type="EMBL" id="NPDZ01000007">
    <property type="protein sequence ID" value="PJZ72801.1"/>
    <property type="molecule type" value="Genomic_DNA"/>
</dbReference>
<feature type="transmembrane region" description="Helical" evidence="3">
    <location>
        <begin position="569"/>
        <end position="589"/>
    </location>
</feature>
<organism evidence="7 9">
    <name type="scientific">Leptospira perolatii</name>
    <dbReference type="NCBI Taxonomy" id="2023191"/>
    <lineage>
        <taxon>Bacteria</taxon>
        <taxon>Pseudomonadati</taxon>
        <taxon>Spirochaetota</taxon>
        <taxon>Spirochaetia</taxon>
        <taxon>Leptospirales</taxon>
        <taxon>Leptospiraceae</taxon>
        <taxon>Leptospira</taxon>
    </lineage>
</organism>
<protein>
    <submittedName>
        <fullName evidence="7">Plastocyanin</fullName>
    </submittedName>
</protein>
<keyword evidence="3" id="KW-1133">Transmembrane helix</keyword>
<dbReference type="SUPFAM" id="SSF51126">
    <property type="entry name" value="Pectin lyase-like"/>
    <property type="match status" value="1"/>
</dbReference>
<feature type="domain" description="Right handed beta helix" evidence="5">
    <location>
        <begin position="215"/>
        <end position="338"/>
    </location>
</feature>
<dbReference type="InterPro" id="IPR000923">
    <property type="entry name" value="BlueCu_1"/>
</dbReference>
<dbReference type="InterPro" id="IPR008972">
    <property type="entry name" value="Cupredoxin"/>
</dbReference>
<feature type="domain" description="Blue (type 1) copper" evidence="4">
    <location>
        <begin position="51"/>
        <end position="133"/>
    </location>
</feature>
<dbReference type="Pfam" id="PF13229">
    <property type="entry name" value="Beta_helix"/>
    <property type="match status" value="1"/>
</dbReference>
<evidence type="ECO:0000313" key="6">
    <source>
        <dbReference type="EMBL" id="PJZ70315.1"/>
    </source>
</evidence>
<evidence type="ECO:0000259" key="5">
    <source>
        <dbReference type="Pfam" id="PF13229"/>
    </source>
</evidence>
<dbReference type="Gene3D" id="2.160.20.10">
    <property type="entry name" value="Single-stranded right-handed beta-helix, Pectin lyase-like"/>
    <property type="match status" value="1"/>
</dbReference>
<dbReference type="RefSeq" id="WP_100713277.1">
    <property type="nucleotide sequence ID" value="NZ_NPDY01000004.1"/>
</dbReference>
<keyword evidence="1" id="KW-0479">Metal-binding</keyword>
<keyword evidence="8" id="KW-1185">Reference proteome</keyword>
<sequence>MKISWWNLRLVSWSLFFVFGILAGGIVAACGGKEGEKSPDGFAHILMTDNTFAPPVLRVPIGGTIEFVNAGGNPHNAIAVDKSWSTEKEFGQLAMARGTKVKVTYPKEGIFPYYCSFHASPDGKSGMVGDIIVGDVAYNSAARFGKTWKSVEKYSGTTRRVPGQYPTIQNAVDASQPGDMVLVEPGVYYEEVVVTTPSITIRGTDRNKVIIDGQFQRGNGVMVVGADGVAVENMTARNATLNGFFWTGVTGYRASYLTAYNNGDYGIYAFDSHNGVFEHSYASGSPDSGIYVGQCYPCHAILYDVVSENNALGYSGTNSGGELYIIGSVWKNNIVGIAPNTLDRELLPPERETTVIGNLVYSNNNPKAPISALEYPSFGNGILLAGGLRNIVKNNVVVDHVNNGIVILPNLDENIWLSHENKIENNVVYNSGKADILLAGPISIGNCFQGNKYQTILPALLEQLNGCNSALRIPLGGDLSFMIGAFSMMVDAADGTYPSGNYKEQPIPGPMENMPGGAGAPVKVAVHPFQDFKLDLENIKLPAETDKVLASVRRTSSASTGPIGLIKPLTFIGLVFHIVAYLLPFMMYVCWTSISLFDLLGRKDLVSQKYFGWIAGIAFVPYIGAGAYLLAGKSQLPKWFRLTLVWSGIGAIFLLGIYSGISLMNGVGPKTIG</sequence>
<dbReference type="Gene3D" id="2.60.40.420">
    <property type="entry name" value="Cupredoxins - blue copper proteins"/>
    <property type="match status" value="1"/>
</dbReference>
<gene>
    <name evidence="6" type="ORF">CH360_06865</name>
    <name evidence="7" type="ORF">CH373_12105</name>
</gene>
<dbReference type="SMART" id="SM00710">
    <property type="entry name" value="PbH1"/>
    <property type="match status" value="6"/>
</dbReference>
<dbReference type="OrthoDB" id="339817at2"/>
<evidence type="ECO:0000313" key="7">
    <source>
        <dbReference type="EMBL" id="PJZ72801.1"/>
    </source>
</evidence>
<evidence type="ECO:0000256" key="1">
    <source>
        <dbReference type="ARBA" id="ARBA00022723"/>
    </source>
</evidence>
<name>A0A2M9ZLF0_9LEPT</name>
<feature type="transmembrane region" description="Helical" evidence="3">
    <location>
        <begin position="643"/>
        <end position="664"/>
    </location>
</feature>
<dbReference type="GO" id="GO:0005507">
    <property type="term" value="F:copper ion binding"/>
    <property type="evidence" value="ECO:0007669"/>
    <property type="project" value="InterPro"/>
</dbReference>
<dbReference type="InterPro" id="IPR011050">
    <property type="entry name" value="Pectin_lyase_fold/virulence"/>
</dbReference>
<evidence type="ECO:0000256" key="2">
    <source>
        <dbReference type="ARBA" id="ARBA00023008"/>
    </source>
</evidence>
<dbReference type="EMBL" id="NPDY01000004">
    <property type="protein sequence ID" value="PJZ70315.1"/>
    <property type="molecule type" value="Genomic_DNA"/>
</dbReference>
<dbReference type="InterPro" id="IPR006626">
    <property type="entry name" value="PbH1"/>
</dbReference>
<dbReference type="Proteomes" id="UP000231962">
    <property type="component" value="Unassembled WGS sequence"/>
</dbReference>
<evidence type="ECO:0000256" key="3">
    <source>
        <dbReference type="SAM" id="Phobius"/>
    </source>
</evidence>
<dbReference type="AlphaFoldDB" id="A0A2M9ZLF0"/>
<accession>A0A2M9ZLF0</accession>
<feature type="transmembrane region" description="Helical" evidence="3">
    <location>
        <begin position="610"/>
        <end position="631"/>
    </location>
</feature>
<dbReference type="InterPro" id="IPR039448">
    <property type="entry name" value="Beta_helix"/>
</dbReference>
<keyword evidence="2" id="KW-0186">Copper</keyword>
<reference evidence="8 9" key="1">
    <citation type="submission" date="2017-07" db="EMBL/GenBank/DDBJ databases">
        <title>Leptospira spp. isolated from tropical soils.</title>
        <authorList>
            <person name="Thibeaux R."/>
            <person name="Iraola G."/>
            <person name="Ferres I."/>
            <person name="Bierque E."/>
            <person name="Girault D."/>
            <person name="Soupe-Gilbert M.-E."/>
            <person name="Picardeau M."/>
            <person name="Goarant C."/>
        </authorList>
    </citation>
    <scope>NUCLEOTIDE SEQUENCE [LARGE SCALE GENOMIC DNA]</scope>
    <source>
        <strain evidence="7 9">FH1-B-B1</strain>
        <strain evidence="6 8">FH1-B-C1</strain>
    </source>
</reference>
<dbReference type="SUPFAM" id="SSF49503">
    <property type="entry name" value="Cupredoxins"/>
    <property type="match status" value="1"/>
</dbReference>
<dbReference type="GO" id="GO:0009055">
    <property type="term" value="F:electron transfer activity"/>
    <property type="evidence" value="ECO:0007669"/>
    <property type="project" value="InterPro"/>
</dbReference>
<dbReference type="PROSITE" id="PS51257">
    <property type="entry name" value="PROKAR_LIPOPROTEIN"/>
    <property type="match status" value="1"/>
</dbReference>
<dbReference type="InterPro" id="IPR012334">
    <property type="entry name" value="Pectin_lyas_fold"/>
</dbReference>
<evidence type="ECO:0000313" key="9">
    <source>
        <dbReference type="Proteomes" id="UP000231990"/>
    </source>
</evidence>
<proteinExistence type="predicted"/>
<evidence type="ECO:0000313" key="8">
    <source>
        <dbReference type="Proteomes" id="UP000231962"/>
    </source>
</evidence>
<comment type="caution">
    <text evidence="7">The sequence shown here is derived from an EMBL/GenBank/DDBJ whole genome shotgun (WGS) entry which is preliminary data.</text>
</comment>
<dbReference type="Proteomes" id="UP000231990">
    <property type="component" value="Unassembled WGS sequence"/>
</dbReference>
<dbReference type="Pfam" id="PF00127">
    <property type="entry name" value="Copper-bind"/>
    <property type="match status" value="1"/>
</dbReference>
<evidence type="ECO:0000259" key="4">
    <source>
        <dbReference type="Pfam" id="PF00127"/>
    </source>
</evidence>
<keyword evidence="3" id="KW-0812">Transmembrane</keyword>